<proteinExistence type="predicted"/>
<sequence length="148" mass="15566">MPKKPQPKPPPGTVVQRARDGLAAAKIFEKNTGVVAMTVSEVMDELDDPVGAQGACAAFVRDAEIAGQIARKLDALILLPEPLETLDGPVLFIVALCGIGIYRAVNMAKLKRGAEAASMVERAANRHAARHVEAAQARLDAVSPPPTP</sequence>
<protein>
    <submittedName>
        <fullName evidence="1">Uncharacterized protein</fullName>
    </submittedName>
</protein>
<name>A0A6J5S0P3_9CAUD</name>
<accession>A0A6J5S0P3</accession>
<reference evidence="1" key="1">
    <citation type="submission" date="2020-05" db="EMBL/GenBank/DDBJ databases">
        <authorList>
            <person name="Chiriac C."/>
            <person name="Salcher M."/>
            <person name="Ghai R."/>
            <person name="Kavagutti S V."/>
        </authorList>
    </citation>
    <scope>NUCLEOTIDE SEQUENCE</scope>
</reference>
<dbReference type="EMBL" id="LR797331">
    <property type="protein sequence ID" value="CAB4203524.1"/>
    <property type="molecule type" value="Genomic_DNA"/>
</dbReference>
<organism evidence="1">
    <name type="scientific">uncultured Caudovirales phage</name>
    <dbReference type="NCBI Taxonomy" id="2100421"/>
    <lineage>
        <taxon>Viruses</taxon>
        <taxon>Duplodnaviria</taxon>
        <taxon>Heunggongvirae</taxon>
        <taxon>Uroviricota</taxon>
        <taxon>Caudoviricetes</taxon>
        <taxon>Peduoviridae</taxon>
        <taxon>Maltschvirus</taxon>
        <taxon>Maltschvirus maltsch</taxon>
    </lineage>
</organism>
<gene>
    <name evidence="1" type="ORF">UFOVP1382_139</name>
</gene>
<evidence type="ECO:0000313" key="1">
    <source>
        <dbReference type="EMBL" id="CAB4203524.1"/>
    </source>
</evidence>